<dbReference type="AlphaFoldDB" id="A0A2P2PFG2"/>
<reference evidence="1" key="1">
    <citation type="submission" date="2018-02" db="EMBL/GenBank/DDBJ databases">
        <title>Rhizophora mucronata_Transcriptome.</title>
        <authorList>
            <person name="Meera S.P."/>
            <person name="Sreeshan A."/>
            <person name="Augustine A."/>
        </authorList>
    </citation>
    <scope>NUCLEOTIDE SEQUENCE</scope>
    <source>
        <tissue evidence="1">Leaf</tissue>
    </source>
</reference>
<sequence length="31" mass="3522">MSATAVKHYRNLTSIKFPKKHFLISYNAIAA</sequence>
<organism evidence="1">
    <name type="scientific">Rhizophora mucronata</name>
    <name type="common">Asiatic mangrove</name>
    <dbReference type="NCBI Taxonomy" id="61149"/>
    <lineage>
        <taxon>Eukaryota</taxon>
        <taxon>Viridiplantae</taxon>
        <taxon>Streptophyta</taxon>
        <taxon>Embryophyta</taxon>
        <taxon>Tracheophyta</taxon>
        <taxon>Spermatophyta</taxon>
        <taxon>Magnoliopsida</taxon>
        <taxon>eudicotyledons</taxon>
        <taxon>Gunneridae</taxon>
        <taxon>Pentapetalae</taxon>
        <taxon>rosids</taxon>
        <taxon>fabids</taxon>
        <taxon>Malpighiales</taxon>
        <taxon>Rhizophoraceae</taxon>
        <taxon>Rhizophora</taxon>
    </lineage>
</organism>
<dbReference type="EMBL" id="GGEC01072981">
    <property type="protein sequence ID" value="MBX53465.1"/>
    <property type="molecule type" value="Transcribed_RNA"/>
</dbReference>
<accession>A0A2P2PFG2</accession>
<protein>
    <submittedName>
        <fullName evidence="1">Uncharacterized protein</fullName>
    </submittedName>
</protein>
<name>A0A2P2PFG2_RHIMU</name>
<proteinExistence type="predicted"/>
<evidence type="ECO:0000313" key="1">
    <source>
        <dbReference type="EMBL" id="MBX53465.1"/>
    </source>
</evidence>